<evidence type="ECO:0000313" key="2">
    <source>
        <dbReference type="Proteomes" id="UP000294558"/>
    </source>
</evidence>
<dbReference type="Gene3D" id="3.20.20.150">
    <property type="entry name" value="Divalent-metal-dependent TIM barrel enzymes"/>
    <property type="match status" value="1"/>
</dbReference>
<keyword evidence="2" id="KW-1185">Reference proteome</keyword>
<dbReference type="RefSeq" id="WP_133870473.1">
    <property type="nucleotide sequence ID" value="NZ_SOAU01000001.1"/>
</dbReference>
<evidence type="ECO:0000313" key="1">
    <source>
        <dbReference type="EMBL" id="TDT18243.1"/>
    </source>
</evidence>
<dbReference type="SUPFAM" id="SSF51658">
    <property type="entry name" value="Xylose isomerase-like"/>
    <property type="match status" value="1"/>
</dbReference>
<evidence type="ECO:0008006" key="3">
    <source>
        <dbReference type="Google" id="ProtNLM"/>
    </source>
</evidence>
<comment type="caution">
    <text evidence="1">The sequence shown here is derived from an EMBL/GenBank/DDBJ whole genome shotgun (WGS) entry which is preliminary data.</text>
</comment>
<sequence length="266" mass="28939">MSRIPLPSDLDGQLLLGTVAIEPNRWGTIRPDRSPETKVTEWADRIRALPLDGLELWEGHLLADGTSPIGGVPVRVLNSYVGFDDDDDADRIGIARRARTCGARAVKFNVGNDLAAADAYGERLGRWVDQLGDDVVPVCECHEGISIAENPAVARRVFDLAGDRVRALVHTHESSDVTAAKFEAFGERIAHVHVNHLDTATFSHPTLAEVEDVLAAKIDQLRSFGFRGSWTLEFVAGLLTTDDHPGALLEQVDTDLAVLRPLLKGS</sequence>
<protein>
    <recommendedName>
        <fullName evidence="3">Sugar phosphate isomerase/epimerase</fullName>
    </recommendedName>
</protein>
<accession>A0A4R7I663</accession>
<proteinExistence type="predicted"/>
<dbReference type="AlphaFoldDB" id="A0A4R7I663"/>
<dbReference type="EMBL" id="SOAU01000001">
    <property type="protein sequence ID" value="TDT18243.1"/>
    <property type="molecule type" value="Genomic_DNA"/>
</dbReference>
<dbReference type="Proteomes" id="UP000294558">
    <property type="component" value="Unassembled WGS sequence"/>
</dbReference>
<organism evidence="1 2">
    <name type="scientific">Ilumatobacter fluminis</name>
    <dbReference type="NCBI Taxonomy" id="467091"/>
    <lineage>
        <taxon>Bacteria</taxon>
        <taxon>Bacillati</taxon>
        <taxon>Actinomycetota</taxon>
        <taxon>Acidimicrobiia</taxon>
        <taxon>Acidimicrobiales</taxon>
        <taxon>Ilumatobacteraceae</taxon>
        <taxon>Ilumatobacter</taxon>
    </lineage>
</organism>
<dbReference type="InterPro" id="IPR036237">
    <property type="entry name" value="Xyl_isomerase-like_sf"/>
</dbReference>
<dbReference type="OrthoDB" id="3248123at2"/>
<gene>
    <name evidence="1" type="ORF">BDK89_3861</name>
</gene>
<name>A0A4R7I663_9ACTN</name>
<reference evidence="1 2" key="1">
    <citation type="submission" date="2019-03" db="EMBL/GenBank/DDBJ databases">
        <title>Sequencing the genomes of 1000 actinobacteria strains.</title>
        <authorList>
            <person name="Klenk H.-P."/>
        </authorList>
    </citation>
    <scope>NUCLEOTIDE SEQUENCE [LARGE SCALE GENOMIC DNA]</scope>
    <source>
        <strain evidence="1 2">DSM 18936</strain>
    </source>
</reference>